<gene>
    <name evidence="5" type="ORF">HKI87_05g37580</name>
</gene>
<evidence type="ECO:0000256" key="2">
    <source>
        <dbReference type="ARBA" id="ARBA00006427"/>
    </source>
</evidence>
<reference evidence="5 6" key="1">
    <citation type="submission" date="2024-03" db="EMBL/GenBank/DDBJ databases">
        <title>Complete genome sequence of the green alga Chloropicon roscoffensis RCC1871.</title>
        <authorList>
            <person name="Lemieux C."/>
            <person name="Pombert J.-F."/>
            <person name="Otis C."/>
            <person name="Turmel M."/>
        </authorList>
    </citation>
    <scope>NUCLEOTIDE SEQUENCE [LARGE SCALE GENOMIC DNA]</scope>
    <source>
        <strain evidence="5 6">RCC1871</strain>
    </source>
</reference>
<dbReference type="InterPro" id="IPR011989">
    <property type="entry name" value="ARM-like"/>
</dbReference>
<evidence type="ECO:0000256" key="3">
    <source>
        <dbReference type="ARBA" id="ARBA00023242"/>
    </source>
</evidence>
<dbReference type="SUPFAM" id="SSF48371">
    <property type="entry name" value="ARM repeat"/>
    <property type="match status" value="1"/>
</dbReference>
<evidence type="ECO:0000259" key="4">
    <source>
        <dbReference type="Pfam" id="PF12333"/>
    </source>
</evidence>
<dbReference type="AlphaFoldDB" id="A0AAX4P886"/>
<dbReference type="InterPro" id="IPR024679">
    <property type="entry name" value="Ipi1_N"/>
</dbReference>
<evidence type="ECO:0000313" key="5">
    <source>
        <dbReference type="EMBL" id="WZN62222.1"/>
    </source>
</evidence>
<comment type="subcellular location">
    <subcellularLocation>
        <location evidence="1">Nucleus</location>
    </subcellularLocation>
</comment>
<dbReference type="Proteomes" id="UP001472866">
    <property type="component" value="Chromosome 05"/>
</dbReference>
<dbReference type="GO" id="GO:0005634">
    <property type="term" value="C:nucleus"/>
    <property type="evidence" value="ECO:0007669"/>
    <property type="project" value="UniProtKB-SubCell"/>
</dbReference>
<dbReference type="Pfam" id="PF12333">
    <property type="entry name" value="Ipi1_N"/>
    <property type="match status" value="1"/>
</dbReference>
<comment type="similarity">
    <text evidence="2">Belongs to the IPI1/TEX10 family.</text>
</comment>
<sequence length="861" mass="94754">MKKKRKNPGVGVDFKRVKSKVGRKLKRANETKTDYTVKSINLPNQNLKTESLGGSGDENDTVLTKRMVSMADLIRQCRHYSPKIRLNAVQGMLELLQAHDVSRTGQSLSQVLQCALECLVDSTGKVRKAVLQVLVALFRSPGGPSRDHQHKLKPFVPLLLVHVFKAMTHLSHDVSVDGIEALSSMLSHLGVALSQQDDRFFRRLEGNFNAILTQLFAETTNVEARSKFVAKLVACVESLLELCRSRPGGRGGELLADGEGRAAPAPGTWSEAVRRRFPNECDEFSRLAGDEEADLGVQRQEAELFFNLRRLLGIFKVHFSGDGEEGDDRRAGSYVDIARRVTSCLRLLLETHPDLDASGVEEVLRETSSAFPVEAAGAQDGGRREDVLAYNANCVGLLLACVARLGGEGSEGPGRPCPCGVLDSMWGLASRDLMAASRGGAALVGAEGESRFRMLASSSVRMLRFASAAERAAMCCELCEILEGSEDLEAKRILLQAAFAEDDYLLRHCPDADRTRWLQVIPKMIWEAHKRKDWRTCDLGSRVLLKILQCTPGLGDAERDTLQLQLVPTFAIQMGKGTMWGPFVSLGRTFQSDMASILYYLSPLSDKVVKSATACALNPNVPEGACIELLYALTTSTEEGKVSSRVHFLSSLLLESCRKQTGRAETVVQYVCTCLRTTFVDRREALLLLLNRVTSTITKPSVPLLCSLVRVFGEVAQSINFEEEGSTRDLCESITSPLAFILLKWATSEVKEEKPNQHAARLESMWSAVRRATFLVPPLIGLFGSYMAEGSLSLRGEVQLLEAGDVVLRSCAISTVLYEMVKENLVAGAGKGELRTCLDTIEHHNKKMAFSKFVYLRDSFV</sequence>
<keyword evidence="6" id="KW-1185">Reference proteome</keyword>
<proteinExistence type="inferred from homology"/>
<dbReference type="PANTHER" id="PTHR16056">
    <property type="entry name" value="REGULATOR OF MICROTUBULE DYNAMICS PROTEIN"/>
    <property type="match status" value="1"/>
</dbReference>
<dbReference type="Gene3D" id="1.25.10.10">
    <property type="entry name" value="Leucine-rich Repeat Variant"/>
    <property type="match status" value="1"/>
</dbReference>
<keyword evidence="3" id="KW-0539">Nucleus</keyword>
<evidence type="ECO:0000256" key="1">
    <source>
        <dbReference type="ARBA" id="ARBA00004123"/>
    </source>
</evidence>
<protein>
    <submittedName>
        <fullName evidence="5">Ipi1_N domain-containing protein</fullName>
    </submittedName>
</protein>
<dbReference type="EMBL" id="CP151505">
    <property type="protein sequence ID" value="WZN62222.1"/>
    <property type="molecule type" value="Genomic_DNA"/>
</dbReference>
<evidence type="ECO:0000313" key="6">
    <source>
        <dbReference type="Proteomes" id="UP001472866"/>
    </source>
</evidence>
<feature type="domain" description="Pre-rRNA-processing protein Ipi1 N-terminal" evidence="4">
    <location>
        <begin position="151"/>
        <end position="215"/>
    </location>
</feature>
<accession>A0AAX4P886</accession>
<organism evidence="5 6">
    <name type="scientific">Chloropicon roscoffensis</name>
    <dbReference type="NCBI Taxonomy" id="1461544"/>
    <lineage>
        <taxon>Eukaryota</taxon>
        <taxon>Viridiplantae</taxon>
        <taxon>Chlorophyta</taxon>
        <taxon>Chloropicophyceae</taxon>
        <taxon>Chloropicales</taxon>
        <taxon>Chloropicaceae</taxon>
        <taxon>Chloropicon</taxon>
    </lineage>
</organism>
<name>A0AAX4P886_9CHLO</name>
<dbReference type="InterPro" id="IPR016024">
    <property type="entry name" value="ARM-type_fold"/>
</dbReference>
<dbReference type="PANTHER" id="PTHR16056:SF2">
    <property type="entry name" value="TESTIS-EXPRESSED PROTEIN 10"/>
    <property type="match status" value="1"/>
</dbReference>